<dbReference type="PANTHER" id="PTHR42745:SF1">
    <property type="entry name" value="ARABINOSE 5-PHOSPHATE ISOMERASE KDSD"/>
    <property type="match status" value="1"/>
</dbReference>
<evidence type="ECO:0000256" key="5">
    <source>
        <dbReference type="PIRSR" id="PIRSR004692-2"/>
    </source>
</evidence>
<dbReference type="CDD" id="cd05014">
    <property type="entry name" value="SIS_Kpsf"/>
    <property type="match status" value="1"/>
</dbReference>
<evidence type="ECO:0000256" key="2">
    <source>
        <dbReference type="ARBA" id="ARBA00022737"/>
    </source>
</evidence>
<dbReference type="SMART" id="SM00116">
    <property type="entry name" value="CBS"/>
    <property type="match status" value="2"/>
</dbReference>
<evidence type="ECO:0000259" key="9">
    <source>
        <dbReference type="PROSITE" id="PS51464"/>
    </source>
</evidence>
<feature type="site" description="Catalytically relevant" evidence="6">
    <location>
        <position position="137"/>
    </location>
</feature>
<feature type="site" description="Catalytically relevant" evidence="6">
    <location>
        <position position="178"/>
    </location>
</feature>
<evidence type="ECO:0000256" key="7">
    <source>
        <dbReference type="PROSITE-ProRule" id="PRU00703"/>
    </source>
</evidence>
<dbReference type="PIRSF" id="PIRSF004692">
    <property type="entry name" value="KdsD_KpsF"/>
    <property type="match status" value="1"/>
</dbReference>
<dbReference type="InterPro" id="IPR000644">
    <property type="entry name" value="CBS_dom"/>
</dbReference>
<dbReference type="InterPro" id="IPR004800">
    <property type="entry name" value="KdsD/KpsF-type"/>
</dbReference>
<dbReference type="Gene3D" id="3.40.50.10490">
    <property type="entry name" value="Glucose-6-phosphate isomerase like protein, domain 1"/>
    <property type="match status" value="1"/>
</dbReference>
<dbReference type="GO" id="GO:0046872">
    <property type="term" value="F:metal ion binding"/>
    <property type="evidence" value="ECO:0007669"/>
    <property type="project" value="UniProtKB-KW"/>
</dbReference>
<reference evidence="10 11" key="1">
    <citation type="journal article" date="2016" name="Genome Announc.">
        <title>Complete Genome Sequence of Methylobacterium populi P-1M, Isolated from Pink-Pigmented Household Biofilm.</title>
        <authorList>
            <person name="Morohoshi T."/>
            <person name="Ikeda T."/>
        </authorList>
    </citation>
    <scope>NUCLEOTIDE SEQUENCE [LARGE SCALE GENOMIC DNA]</scope>
    <source>
        <strain evidence="10 11">P-1M</strain>
    </source>
</reference>
<dbReference type="InterPro" id="IPR001347">
    <property type="entry name" value="SIS_dom"/>
</dbReference>
<keyword evidence="2" id="KW-0677">Repeat</keyword>
<protein>
    <submittedName>
        <fullName evidence="10">KpsF/GutQ family protein</fullName>
    </submittedName>
</protein>
<evidence type="ECO:0000256" key="4">
    <source>
        <dbReference type="PIRNR" id="PIRNR004692"/>
    </source>
</evidence>
<evidence type="ECO:0000313" key="10">
    <source>
        <dbReference type="EMBL" id="BAU92532.1"/>
    </source>
</evidence>
<dbReference type="InterPro" id="IPR050986">
    <property type="entry name" value="GutQ/KpsF_isomerases"/>
</dbReference>
<dbReference type="GO" id="GO:1901135">
    <property type="term" value="P:carbohydrate derivative metabolic process"/>
    <property type="evidence" value="ECO:0007669"/>
    <property type="project" value="InterPro"/>
</dbReference>
<dbReference type="PROSITE" id="PS51464">
    <property type="entry name" value="SIS"/>
    <property type="match status" value="1"/>
</dbReference>
<feature type="domain" description="CBS" evidence="8">
    <location>
        <begin position="302"/>
        <end position="353"/>
    </location>
</feature>
<keyword evidence="5" id="KW-0862">Zinc</keyword>
<dbReference type="FunFam" id="3.40.50.10490:FF:000011">
    <property type="entry name" value="Arabinose 5-phosphate isomerase"/>
    <property type="match status" value="1"/>
</dbReference>
<dbReference type="EMBL" id="AP014809">
    <property type="protein sequence ID" value="BAU92532.1"/>
    <property type="molecule type" value="Genomic_DNA"/>
</dbReference>
<evidence type="ECO:0000256" key="3">
    <source>
        <dbReference type="ARBA" id="ARBA00023122"/>
    </source>
</evidence>
<dbReference type="GO" id="GO:0005975">
    <property type="term" value="P:carbohydrate metabolic process"/>
    <property type="evidence" value="ECO:0007669"/>
    <property type="project" value="InterPro"/>
</dbReference>
<feature type="binding site" evidence="5">
    <location>
        <position position="108"/>
    </location>
    <ligand>
        <name>Zn(2+)</name>
        <dbReference type="ChEBI" id="CHEBI:29105"/>
    </ligand>
</feature>
<accession>A0A169RBC0</accession>
<dbReference type="PANTHER" id="PTHR42745">
    <property type="match status" value="1"/>
</dbReference>
<dbReference type="Pfam" id="PF01380">
    <property type="entry name" value="SIS"/>
    <property type="match status" value="1"/>
</dbReference>
<evidence type="ECO:0000259" key="8">
    <source>
        <dbReference type="PROSITE" id="PS51371"/>
    </source>
</evidence>
<dbReference type="InterPro" id="IPR046342">
    <property type="entry name" value="CBS_dom_sf"/>
</dbReference>
<gene>
    <name evidence="10" type="ORF">MPPM_3927</name>
</gene>
<dbReference type="CDD" id="cd04604">
    <property type="entry name" value="CBS_pair_SIS_assoc"/>
    <property type="match status" value="1"/>
</dbReference>
<dbReference type="SUPFAM" id="SSF53697">
    <property type="entry name" value="SIS domain"/>
    <property type="match status" value="1"/>
</dbReference>
<proteinExistence type="inferred from homology"/>
<organism evidence="10 11">
    <name type="scientific">Methylorubrum populi</name>
    <dbReference type="NCBI Taxonomy" id="223967"/>
    <lineage>
        <taxon>Bacteria</taxon>
        <taxon>Pseudomonadati</taxon>
        <taxon>Pseudomonadota</taxon>
        <taxon>Alphaproteobacteria</taxon>
        <taxon>Hyphomicrobiales</taxon>
        <taxon>Methylobacteriaceae</taxon>
        <taxon>Methylorubrum</taxon>
    </lineage>
</organism>
<dbReference type="InterPro" id="IPR035474">
    <property type="entry name" value="SIS_Kpsf"/>
</dbReference>
<feature type="site" description="Catalytically relevant" evidence="6">
    <location>
        <position position="219"/>
    </location>
</feature>
<dbReference type="InterPro" id="IPR046348">
    <property type="entry name" value="SIS_dom_sf"/>
</dbReference>
<evidence type="ECO:0000313" key="11">
    <source>
        <dbReference type="Proteomes" id="UP000218288"/>
    </source>
</evidence>
<dbReference type="PROSITE" id="PS51371">
    <property type="entry name" value="CBS"/>
    <property type="match status" value="2"/>
</dbReference>
<keyword evidence="5" id="KW-0479">Metal-binding</keyword>
<evidence type="ECO:0000256" key="1">
    <source>
        <dbReference type="ARBA" id="ARBA00008165"/>
    </source>
</evidence>
<dbReference type="Gene3D" id="3.10.580.10">
    <property type="entry name" value="CBS-domain"/>
    <property type="match status" value="1"/>
</dbReference>
<evidence type="ECO:0000256" key="6">
    <source>
        <dbReference type="PIRSR" id="PIRSR004692-3"/>
    </source>
</evidence>
<dbReference type="Proteomes" id="UP000218288">
    <property type="component" value="Chromosome"/>
</dbReference>
<dbReference type="NCBIfam" id="TIGR00393">
    <property type="entry name" value="kpsF"/>
    <property type="match status" value="1"/>
</dbReference>
<name>A0A169RBC0_9HYPH</name>
<comment type="similarity">
    <text evidence="1 4">Belongs to the SIS family. GutQ/KpsF subfamily.</text>
</comment>
<dbReference type="Pfam" id="PF00571">
    <property type="entry name" value="CBS"/>
    <property type="match status" value="2"/>
</dbReference>
<keyword evidence="3 7" id="KW-0129">CBS domain</keyword>
<dbReference type="AlphaFoldDB" id="A0A169RBC0"/>
<dbReference type="GO" id="GO:0097367">
    <property type="term" value="F:carbohydrate derivative binding"/>
    <property type="evidence" value="ECO:0007669"/>
    <property type="project" value="InterPro"/>
</dbReference>
<feature type="domain" description="CBS" evidence="8">
    <location>
        <begin position="235"/>
        <end position="295"/>
    </location>
</feature>
<feature type="site" description="Catalytically relevant" evidence="6">
    <location>
        <position position="85"/>
    </location>
</feature>
<sequence>MRAAPDGTERSFMALAQRIEERNEAREATARAPAIASALRTIETEREGLACLMAAIDNGLGEPFAGAVERIGAARGRVICTGMGKSGHVARKIAATFASTGTPALYVHPAEASHGDLGMIQPDDVVLALSWSGETTELADIIGYTRRYRVGLVAITSNAASTLGREADTCLALPKAKEACPNGLAPTTSTAMQLALGDALAVALLEARGFSARDFSVFHPGGRLGASLRQVREVMHGGENLPVVALGTAMRAAVAEIDAKGFGSVLVVDAAGALAGILTDGDVRRAIFSREGLDRMPVEAVMTRNPRTITPETLLAKALQIQEAMKITALVVVEDGRPVGLVHYHDLLRTGVA</sequence>
<dbReference type="GO" id="GO:0019146">
    <property type="term" value="F:arabinose-5-phosphate isomerase activity"/>
    <property type="evidence" value="ECO:0007669"/>
    <property type="project" value="UniProtKB-ARBA"/>
</dbReference>
<feature type="domain" description="SIS" evidence="9">
    <location>
        <begin position="67"/>
        <end position="210"/>
    </location>
</feature>